<dbReference type="OrthoDB" id="10263003at2759"/>
<dbReference type="RefSeq" id="XP_013238317.1">
    <property type="nucleotide sequence ID" value="XM_013382863.1"/>
</dbReference>
<comment type="caution">
    <text evidence="4">The sequence shown here is derived from an EMBL/GenBank/DDBJ whole genome shotgun (WGS) entry which is preliminary data.</text>
</comment>
<dbReference type="GO" id="GO:0046961">
    <property type="term" value="F:proton-transporting ATPase activity, rotational mechanism"/>
    <property type="evidence" value="ECO:0007669"/>
    <property type="project" value="InterPro"/>
</dbReference>
<sequence>MPPLTDDQVQVEMRKMVEFIRQEAYEKYREIQVKADEDFFIEKAKAVKAEATNIEKTTEKRLAHSQVQFKVGEAMHKNKARLKVLQERDNQLNLVIEATKEKLPKIISSPSYRTLLQKLILQVLFTLCDGNITVYCCERDKPLVDAISSAAIVEFKEKTSTECKLTIQVGAVSQFPALASGGIIATCKGGRVMINNTLQKRLELLAEQSLPALKEAFIGPCPSRRFFD</sequence>
<dbReference type="PANTHER" id="PTHR45715">
    <property type="entry name" value="ATPASE H+-TRANSPORTING V1 SUBUNIT E1A-RELATED"/>
    <property type="match status" value="1"/>
</dbReference>
<reference evidence="4 5" key="1">
    <citation type="submission" date="2014-04" db="EMBL/GenBank/DDBJ databases">
        <title>A new species of microsporidia sheds light on the evolution of extreme parasitism.</title>
        <authorList>
            <person name="Haag K.L."/>
            <person name="James T.Y."/>
            <person name="Larsson R."/>
            <person name="Schaer T.M."/>
            <person name="Refardt D."/>
            <person name="Pombert J.-F."/>
            <person name="Ebert D."/>
        </authorList>
    </citation>
    <scope>NUCLEOTIDE SEQUENCE [LARGE SCALE GENOMIC DNA]</scope>
    <source>
        <strain evidence="4 5">UGP3</strain>
        <tissue evidence="4">Spores</tissue>
    </source>
</reference>
<proteinExistence type="inferred from homology"/>
<evidence type="ECO:0000256" key="2">
    <source>
        <dbReference type="ARBA" id="ARBA00022448"/>
    </source>
</evidence>
<evidence type="ECO:0000256" key="1">
    <source>
        <dbReference type="ARBA" id="ARBA00005901"/>
    </source>
</evidence>
<gene>
    <name evidence="4" type="ORF">DI09_24p110</name>
</gene>
<dbReference type="EMBL" id="JMKJ01000166">
    <property type="protein sequence ID" value="KGG51890.1"/>
    <property type="molecule type" value="Genomic_DNA"/>
</dbReference>
<dbReference type="VEuPathDB" id="MicrosporidiaDB:DI09_24p110"/>
<evidence type="ECO:0000313" key="4">
    <source>
        <dbReference type="EMBL" id="KGG51890.1"/>
    </source>
</evidence>
<dbReference type="Proteomes" id="UP000029725">
    <property type="component" value="Unassembled WGS sequence"/>
</dbReference>
<evidence type="ECO:0000256" key="3">
    <source>
        <dbReference type="ARBA" id="ARBA00023065"/>
    </source>
</evidence>
<dbReference type="Gene3D" id="6.10.250.1620">
    <property type="match status" value="1"/>
</dbReference>
<name>A0A098VSG9_9MICR</name>
<evidence type="ECO:0000313" key="5">
    <source>
        <dbReference type="Proteomes" id="UP000029725"/>
    </source>
</evidence>
<dbReference type="Pfam" id="PF01991">
    <property type="entry name" value="vATP-synt_E"/>
    <property type="match status" value="1"/>
</dbReference>
<dbReference type="AlphaFoldDB" id="A0A098VSG9"/>
<dbReference type="Gene3D" id="3.30.2320.30">
    <property type="entry name" value="ATP synthase, E subunit, C-terminal"/>
    <property type="match status" value="1"/>
</dbReference>
<dbReference type="HOGENOM" id="CLU_073641_0_0_1"/>
<organism evidence="4 5">
    <name type="scientific">Mitosporidium daphniae</name>
    <dbReference type="NCBI Taxonomy" id="1485682"/>
    <lineage>
        <taxon>Eukaryota</taxon>
        <taxon>Fungi</taxon>
        <taxon>Fungi incertae sedis</taxon>
        <taxon>Microsporidia</taxon>
        <taxon>Mitosporidium</taxon>
    </lineage>
</organism>
<keyword evidence="2" id="KW-0813">Transport</keyword>
<dbReference type="InterPro" id="IPR002842">
    <property type="entry name" value="ATPase_V1_Esu"/>
</dbReference>
<keyword evidence="5" id="KW-1185">Reference proteome</keyword>
<dbReference type="GeneID" id="25259203"/>
<protein>
    <submittedName>
        <fullName evidence="4">Putative vacuolar ATP synthase subunit E</fullName>
    </submittedName>
</protein>
<dbReference type="GO" id="GO:0033178">
    <property type="term" value="C:proton-transporting two-sector ATPase complex, catalytic domain"/>
    <property type="evidence" value="ECO:0007669"/>
    <property type="project" value="InterPro"/>
</dbReference>
<keyword evidence="3" id="KW-0406">Ion transport</keyword>
<comment type="similarity">
    <text evidence="1">Belongs to the V-ATPase E subunit family.</text>
</comment>
<accession>A0A098VSG9</accession>
<dbReference type="InterPro" id="IPR038495">
    <property type="entry name" value="ATPase_E_C"/>
</dbReference>
<dbReference type="SUPFAM" id="SSF160527">
    <property type="entry name" value="V-type ATPase subunit E-like"/>
    <property type="match status" value="1"/>
</dbReference>